<keyword evidence="1" id="KW-0472">Membrane</keyword>
<accession>A0A914H3Y5</accession>
<keyword evidence="1" id="KW-0812">Transmembrane</keyword>
<dbReference type="AlphaFoldDB" id="A0A914H3Y5"/>
<evidence type="ECO:0000313" key="2">
    <source>
        <dbReference type="Proteomes" id="UP000887572"/>
    </source>
</evidence>
<proteinExistence type="predicted"/>
<sequence length="294" mass="33510">MGYTLKVSALVINCRRRALSLPRGALFWVRVLSHQSAMLEGAELPIELLKSMLANQCQQICMLAKKSANVNVEDFEEIISQMDQYCCQNHNILTLHNEELIEKLALFEKIEQKMTQMVKKIEDSEKNDVTILKKKVQKTEKNSLSSEKAQTVQGVYKFLQSIEQKLGAGPAKKVLRKFLGKTIMAQTASELNKPSNRAVQPTEQLQPQLVHLQTAGKNGHSTQKRRRKRDRKMLQNILLFAFSAIAVHAAFVILSLLMEMFVEIMAQPVFIALATLWLFNLLRTQQVMILNDFL</sequence>
<dbReference type="Proteomes" id="UP000887572">
    <property type="component" value="Unplaced"/>
</dbReference>
<organism evidence="2 3">
    <name type="scientific">Globodera rostochiensis</name>
    <name type="common">Golden nematode worm</name>
    <name type="synonym">Heterodera rostochiensis</name>
    <dbReference type="NCBI Taxonomy" id="31243"/>
    <lineage>
        <taxon>Eukaryota</taxon>
        <taxon>Metazoa</taxon>
        <taxon>Ecdysozoa</taxon>
        <taxon>Nematoda</taxon>
        <taxon>Chromadorea</taxon>
        <taxon>Rhabditida</taxon>
        <taxon>Tylenchina</taxon>
        <taxon>Tylenchomorpha</taxon>
        <taxon>Tylenchoidea</taxon>
        <taxon>Heteroderidae</taxon>
        <taxon>Heteroderinae</taxon>
        <taxon>Globodera</taxon>
    </lineage>
</organism>
<evidence type="ECO:0000313" key="3">
    <source>
        <dbReference type="WBParaSite" id="Gr19_v10_g13769.t2"/>
    </source>
</evidence>
<keyword evidence="1" id="KW-1133">Transmembrane helix</keyword>
<keyword evidence="2" id="KW-1185">Reference proteome</keyword>
<reference evidence="3" key="1">
    <citation type="submission" date="2022-11" db="UniProtKB">
        <authorList>
            <consortium name="WormBaseParasite"/>
        </authorList>
    </citation>
    <scope>IDENTIFICATION</scope>
</reference>
<feature type="transmembrane region" description="Helical" evidence="1">
    <location>
        <begin position="233"/>
        <end position="258"/>
    </location>
</feature>
<protein>
    <submittedName>
        <fullName evidence="3">Uncharacterized protein</fullName>
    </submittedName>
</protein>
<name>A0A914H3Y5_GLORO</name>
<feature type="transmembrane region" description="Helical" evidence="1">
    <location>
        <begin position="264"/>
        <end position="282"/>
    </location>
</feature>
<evidence type="ECO:0000256" key="1">
    <source>
        <dbReference type="SAM" id="Phobius"/>
    </source>
</evidence>
<dbReference type="WBParaSite" id="Gr19_v10_g13769.t2">
    <property type="protein sequence ID" value="Gr19_v10_g13769.t2"/>
    <property type="gene ID" value="Gr19_v10_g13769"/>
</dbReference>